<dbReference type="AlphaFoldDB" id="A0AAD1Y837"/>
<comment type="caution">
    <text evidence="2">The sequence shown here is derived from an EMBL/GenBank/DDBJ whole genome shotgun (WGS) entry which is preliminary data.</text>
</comment>
<dbReference type="Proteomes" id="UP001295684">
    <property type="component" value="Unassembled WGS sequence"/>
</dbReference>
<evidence type="ECO:0000313" key="2">
    <source>
        <dbReference type="EMBL" id="CAI2387176.1"/>
    </source>
</evidence>
<sequence>MIKDYQREQEYQDSILDNCRAKEQENSKEEMKEPERKYIKLYDDSNSNIIRLMKSLFRESNKLMVMCER</sequence>
<gene>
    <name evidence="2" type="ORF">ECRASSUSDP1_LOCUS28804</name>
</gene>
<evidence type="ECO:0000313" key="3">
    <source>
        <dbReference type="Proteomes" id="UP001295684"/>
    </source>
</evidence>
<organism evidence="2 3">
    <name type="scientific">Euplotes crassus</name>
    <dbReference type="NCBI Taxonomy" id="5936"/>
    <lineage>
        <taxon>Eukaryota</taxon>
        <taxon>Sar</taxon>
        <taxon>Alveolata</taxon>
        <taxon>Ciliophora</taxon>
        <taxon>Intramacronucleata</taxon>
        <taxon>Spirotrichea</taxon>
        <taxon>Hypotrichia</taxon>
        <taxon>Euplotida</taxon>
        <taxon>Euplotidae</taxon>
        <taxon>Moneuplotes</taxon>
    </lineage>
</organism>
<proteinExistence type="predicted"/>
<keyword evidence="3" id="KW-1185">Reference proteome</keyword>
<reference evidence="2" key="1">
    <citation type="submission" date="2023-07" db="EMBL/GenBank/DDBJ databases">
        <authorList>
            <consortium name="AG Swart"/>
            <person name="Singh M."/>
            <person name="Singh A."/>
            <person name="Seah K."/>
            <person name="Emmerich C."/>
        </authorList>
    </citation>
    <scope>NUCLEOTIDE SEQUENCE</scope>
    <source>
        <strain evidence="2">DP1</strain>
    </source>
</reference>
<feature type="compositionally biased region" description="Basic and acidic residues" evidence="1">
    <location>
        <begin position="19"/>
        <end position="33"/>
    </location>
</feature>
<name>A0AAD1Y837_EUPCR</name>
<feature type="region of interest" description="Disordered" evidence="1">
    <location>
        <begin position="1"/>
        <end position="33"/>
    </location>
</feature>
<evidence type="ECO:0000256" key="1">
    <source>
        <dbReference type="SAM" id="MobiDB-lite"/>
    </source>
</evidence>
<accession>A0AAD1Y837</accession>
<feature type="compositionally biased region" description="Basic and acidic residues" evidence="1">
    <location>
        <begin position="1"/>
        <end position="10"/>
    </location>
</feature>
<dbReference type="EMBL" id="CAMPGE010029692">
    <property type="protein sequence ID" value="CAI2387176.1"/>
    <property type="molecule type" value="Genomic_DNA"/>
</dbReference>
<protein>
    <submittedName>
        <fullName evidence="2">Uncharacterized protein</fullName>
    </submittedName>
</protein>